<evidence type="ECO:0000313" key="4">
    <source>
        <dbReference type="Proteomes" id="UP000294933"/>
    </source>
</evidence>
<organism evidence="3 4">
    <name type="scientific">Rickenella mellea</name>
    <dbReference type="NCBI Taxonomy" id="50990"/>
    <lineage>
        <taxon>Eukaryota</taxon>
        <taxon>Fungi</taxon>
        <taxon>Dikarya</taxon>
        <taxon>Basidiomycota</taxon>
        <taxon>Agaricomycotina</taxon>
        <taxon>Agaricomycetes</taxon>
        <taxon>Hymenochaetales</taxon>
        <taxon>Rickenellaceae</taxon>
        <taxon>Rickenella</taxon>
    </lineage>
</organism>
<keyword evidence="2" id="KW-0732">Signal</keyword>
<keyword evidence="1" id="KW-0812">Transmembrane</keyword>
<reference evidence="3 4" key="1">
    <citation type="submission" date="2018-06" db="EMBL/GenBank/DDBJ databases">
        <title>A transcriptomic atlas of mushroom development highlights an independent origin of complex multicellularity.</title>
        <authorList>
            <consortium name="DOE Joint Genome Institute"/>
            <person name="Krizsan K."/>
            <person name="Almasi E."/>
            <person name="Merenyi Z."/>
            <person name="Sahu N."/>
            <person name="Viragh M."/>
            <person name="Koszo T."/>
            <person name="Mondo S."/>
            <person name="Kiss B."/>
            <person name="Balint B."/>
            <person name="Kues U."/>
            <person name="Barry K."/>
            <person name="Hegedus J.C."/>
            <person name="Henrissat B."/>
            <person name="Johnson J."/>
            <person name="Lipzen A."/>
            <person name="Ohm R."/>
            <person name="Nagy I."/>
            <person name="Pangilinan J."/>
            <person name="Yan J."/>
            <person name="Xiong Y."/>
            <person name="Grigoriev I.V."/>
            <person name="Hibbett D.S."/>
            <person name="Nagy L.G."/>
        </authorList>
    </citation>
    <scope>NUCLEOTIDE SEQUENCE [LARGE SCALE GENOMIC DNA]</scope>
    <source>
        <strain evidence="3 4">SZMC22713</strain>
    </source>
</reference>
<keyword evidence="1" id="KW-0472">Membrane</keyword>
<dbReference type="EMBL" id="ML170254">
    <property type="protein sequence ID" value="TDL16022.1"/>
    <property type="molecule type" value="Genomic_DNA"/>
</dbReference>
<name>A0A4Y7PME8_9AGAM</name>
<keyword evidence="1" id="KW-1133">Transmembrane helix</keyword>
<dbReference type="VEuPathDB" id="FungiDB:BD410DRAFT_653558"/>
<evidence type="ECO:0000256" key="2">
    <source>
        <dbReference type="SAM" id="SignalP"/>
    </source>
</evidence>
<gene>
    <name evidence="3" type="ORF">BD410DRAFT_653558</name>
</gene>
<dbReference type="Proteomes" id="UP000294933">
    <property type="component" value="Unassembled WGS sequence"/>
</dbReference>
<dbReference type="AlphaFoldDB" id="A0A4Y7PME8"/>
<sequence length="177" mass="18423">MATLSPLVMMILWSHRLHSEDASCSATPRFSDVMAAHLAQGHSIAYYGPDNVFVGDVSWPYPANAGIIYLCASGSVGGAYQSFCTVPTGDNLFISGGPRCIVSLPMSHVDDGCYDPSLAVVNGTSTDNGITRGPSATAHCPATTVTVTAQSLSHRTSSPGVIVIVAILVFGFCVPLM</sequence>
<dbReference type="OrthoDB" id="2966769at2759"/>
<proteinExistence type="predicted"/>
<feature type="transmembrane region" description="Helical" evidence="1">
    <location>
        <begin position="158"/>
        <end position="176"/>
    </location>
</feature>
<feature type="chain" id="PRO_5021203924" evidence="2">
    <location>
        <begin position="20"/>
        <end position="177"/>
    </location>
</feature>
<accession>A0A4Y7PME8</accession>
<feature type="signal peptide" evidence="2">
    <location>
        <begin position="1"/>
        <end position="19"/>
    </location>
</feature>
<keyword evidence="4" id="KW-1185">Reference proteome</keyword>
<evidence type="ECO:0000256" key="1">
    <source>
        <dbReference type="SAM" id="Phobius"/>
    </source>
</evidence>
<evidence type="ECO:0000313" key="3">
    <source>
        <dbReference type="EMBL" id="TDL16022.1"/>
    </source>
</evidence>
<protein>
    <submittedName>
        <fullName evidence="3">Uncharacterized protein</fullName>
    </submittedName>
</protein>